<proteinExistence type="predicted"/>
<feature type="transmembrane region" description="Helical" evidence="1">
    <location>
        <begin position="85"/>
        <end position="113"/>
    </location>
</feature>
<name>A0A142VZ72_9SPHN</name>
<accession>A0A142VZ72</accession>
<dbReference type="KEGG" id="ster:AOA14_10435"/>
<dbReference type="STRING" id="1219058.AOA14_10435"/>
<dbReference type="EMBL" id="CP013342">
    <property type="protein sequence ID" value="AMU95022.1"/>
    <property type="molecule type" value="Genomic_DNA"/>
</dbReference>
<dbReference type="AlphaFoldDB" id="A0A142VZ72"/>
<reference evidence="2 3" key="2">
    <citation type="journal article" date="2016" name="Genome Announc.">
        <title>Complete Genome Sequence of Sphingopyxis terrae Strain 203-1 (NBRC 111660), a Polyethylene Glycol Degrader.</title>
        <authorList>
            <person name="Ohtsubo Y."/>
            <person name="Nonoyama S."/>
            <person name="Nagata Y."/>
            <person name="Numata M."/>
            <person name="Tsuchikane K."/>
            <person name="Hosoyama A."/>
            <person name="Yamazoe A."/>
            <person name="Tsuda M."/>
            <person name="Fujita N."/>
            <person name="Kawai F."/>
        </authorList>
    </citation>
    <scope>NUCLEOTIDE SEQUENCE [LARGE SCALE GENOMIC DNA]</scope>
    <source>
        <strain evidence="2 3">203-1</strain>
    </source>
</reference>
<feature type="transmembrane region" description="Helical" evidence="1">
    <location>
        <begin position="125"/>
        <end position="144"/>
    </location>
</feature>
<feature type="transmembrane region" description="Helical" evidence="1">
    <location>
        <begin position="12"/>
        <end position="32"/>
    </location>
</feature>
<evidence type="ECO:0000256" key="1">
    <source>
        <dbReference type="SAM" id="Phobius"/>
    </source>
</evidence>
<dbReference type="RefSeq" id="WP_062901751.1">
    <property type="nucleotide sequence ID" value="NZ_CP013342.1"/>
</dbReference>
<keyword evidence="1" id="KW-0812">Transmembrane</keyword>
<protein>
    <submittedName>
        <fullName evidence="2">Uncharacterized protein</fullName>
    </submittedName>
</protein>
<gene>
    <name evidence="2" type="ORF">AOA14_10435</name>
</gene>
<keyword evidence="1" id="KW-1133">Transmembrane helix</keyword>
<sequence>MPDAAIPAVPYAAQAPAWSALILGLFLLAAAIDELRRPGQWHRMIEEIEGSPALQMLTGLFEIIFGTLLYLANRGPEGWPAGDPLALVLTILGGLAVIEALAVTAFADLYVRFWMRKLGTRTRPLAVLALLLGLGFTAAGLFRLV</sequence>
<reference evidence="3" key="1">
    <citation type="submission" date="2015-11" db="EMBL/GenBank/DDBJ databases">
        <title>Complete genome sequence of a polyethylene glycol-degrading strain Sphingopyxis terrae strain 203-1 (NBRC 15098).</title>
        <authorList>
            <person name="Yoshiyuki O."/>
            <person name="Shouta N."/>
            <person name="Nagata Y."/>
            <person name="Numata M."/>
            <person name="Tsuchikane K."/>
            <person name="Hosoyama A."/>
            <person name="Yamazoe A."/>
            <person name="Tsuda M."/>
            <person name="Fujita N."/>
            <person name="Kawai F."/>
        </authorList>
    </citation>
    <scope>NUCLEOTIDE SEQUENCE [LARGE SCALE GENOMIC DNA]</scope>
    <source>
        <strain evidence="3">203-1</strain>
    </source>
</reference>
<organism evidence="2 3">
    <name type="scientific">Sphingopyxis terrae subsp. terrae NBRC 15098</name>
    <dbReference type="NCBI Taxonomy" id="1219058"/>
    <lineage>
        <taxon>Bacteria</taxon>
        <taxon>Pseudomonadati</taxon>
        <taxon>Pseudomonadota</taxon>
        <taxon>Alphaproteobacteria</taxon>
        <taxon>Sphingomonadales</taxon>
        <taxon>Sphingomonadaceae</taxon>
        <taxon>Sphingopyxis</taxon>
    </lineage>
</organism>
<keyword evidence="1" id="KW-0472">Membrane</keyword>
<dbReference type="Proteomes" id="UP000076234">
    <property type="component" value="Chromosome"/>
</dbReference>
<evidence type="ECO:0000313" key="3">
    <source>
        <dbReference type="Proteomes" id="UP000076234"/>
    </source>
</evidence>
<feature type="transmembrane region" description="Helical" evidence="1">
    <location>
        <begin position="53"/>
        <end position="73"/>
    </location>
</feature>
<evidence type="ECO:0000313" key="2">
    <source>
        <dbReference type="EMBL" id="AMU95022.1"/>
    </source>
</evidence>